<reference evidence="7" key="1">
    <citation type="journal article" date="2019" name="Int. J. Syst. Evol. Microbiol.">
        <title>The Global Catalogue of Microorganisms (GCM) 10K type strain sequencing project: providing services to taxonomists for standard genome sequencing and annotation.</title>
        <authorList>
            <consortium name="The Broad Institute Genomics Platform"/>
            <consortium name="The Broad Institute Genome Sequencing Center for Infectious Disease"/>
            <person name="Wu L."/>
            <person name="Ma J."/>
        </authorList>
    </citation>
    <scope>NUCLEOTIDE SEQUENCE [LARGE SCALE GENOMIC DNA]</scope>
    <source>
        <strain evidence="7">CGMCC 4.7400</strain>
    </source>
</reference>
<dbReference type="Gene3D" id="3.40.50.2000">
    <property type="entry name" value="Glycogen Phosphorylase B"/>
    <property type="match status" value="2"/>
</dbReference>
<keyword evidence="1 6" id="KW-0328">Glycosyltransferase</keyword>
<keyword evidence="2 6" id="KW-0808">Transferase</keyword>
<dbReference type="Pfam" id="PF00534">
    <property type="entry name" value="Glycos_transf_1"/>
    <property type="match status" value="1"/>
</dbReference>
<gene>
    <name evidence="6" type="ORF">ACFQZ6_27540</name>
</gene>
<name>A0ABW2WJ22_9ACTN</name>
<keyword evidence="7" id="KW-1185">Reference proteome</keyword>
<feature type="domain" description="Glycosyltransferase subfamily 4-like N-terminal" evidence="5">
    <location>
        <begin position="35"/>
        <end position="192"/>
    </location>
</feature>
<dbReference type="SUPFAM" id="SSF53756">
    <property type="entry name" value="UDP-Glycosyltransferase/glycogen phosphorylase"/>
    <property type="match status" value="1"/>
</dbReference>
<dbReference type="EC" id="2.4.-.-" evidence="6"/>
<protein>
    <submittedName>
        <fullName evidence="6">Glycosyltransferase family 4 protein</fullName>
        <ecNumber evidence="6">2.4.-.-</ecNumber>
    </submittedName>
</protein>
<dbReference type="InterPro" id="IPR028098">
    <property type="entry name" value="Glyco_trans_4-like_N"/>
</dbReference>
<dbReference type="EMBL" id="JBHTEB010000001">
    <property type="protein sequence ID" value="MFD0317901.1"/>
    <property type="molecule type" value="Genomic_DNA"/>
</dbReference>
<evidence type="ECO:0000259" key="5">
    <source>
        <dbReference type="Pfam" id="PF13439"/>
    </source>
</evidence>
<feature type="region of interest" description="Disordered" evidence="3">
    <location>
        <begin position="466"/>
        <end position="502"/>
    </location>
</feature>
<evidence type="ECO:0000313" key="7">
    <source>
        <dbReference type="Proteomes" id="UP001597023"/>
    </source>
</evidence>
<dbReference type="PANTHER" id="PTHR45947:SF3">
    <property type="entry name" value="SULFOQUINOVOSYL TRANSFERASE SQD2"/>
    <property type="match status" value="1"/>
</dbReference>
<dbReference type="RefSeq" id="WP_381613993.1">
    <property type="nucleotide sequence ID" value="NZ_JBHTEB010000001.1"/>
</dbReference>
<proteinExistence type="predicted"/>
<evidence type="ECO:0000256" key="1">
    <source>
        <dbReference type="ARBA" id="ARBA00022676"/>
    </source>
</evidence>
<dbReference type="Pfam" id="PF13439">
    <property type="entry name" value="Glyco_transf_4"/>
    <property type="match status" value="1"/>
</dbReference>
<accession>A0ABW2WJ22</accession>
<dbReference type="InterPro" id="IPR001296">
    <property type="entry name" value="Glyco_trans_1"/>
</dbReference>
<dbReference type="GO" id="GO:0016757">
    <property type="term" value="F:glycosyltransferase activity"/>
    <property type="evidence" value="ECO:0007669"/>
    <property type="project" value="UniProtKB-KW"/>
</dbReference>
<dbReference type="InterPro" id="IPR050194">
    <property type="entry name" value="Glycosyltransferase_grp1"/>
</dbReference>
<evidence type="ECO:0000256" key="2">
    <source>
        <dbReference type="ARBA" id="ARBA00022679"/>
    </source>
</evidence>
<evidence type="ECO:0000256" key="3">
    <source>
        <dbReference type="SAM" id="MobiDB-lite"/>
    </source>
</evidence>
<organism evidence="6 7">
    <name type="scientific">Streptomyces flavalbus</name>
    <dbReference type="NCBI Taxonomy" id="2665155"/>
    <lineage>
        <taxon>Bacteria</taxon>
        <taxon>Bacillati</taxon>
        <taxon>Actinomycetota</taxon>
        <taxon>Actinomycetes</taxon>
        <taxon>Kitasatosporales</taxon>
        <taxon>Streptomycetaceae</taxon>
        <taxon>Streptomyces</taxon>
    </lineage>
</organism>
<evidence type="ECO:0000259" key="4">
    <source>
        <dbReference type="Pfam" id="PF00534"/>
    </source>
</evidence>
<dbReference type="PANTHER" id="PTHR45947">
    <property type="entry name" value="SULFOQUINOVOSYL TRANSFERASE SQD2"/>
    <property type="match status" value="1"/>
</dbReference>
<dbReference type="CDD" id="cd03801">
    <property type="entry name" value="GT4_PimA-like"/>
    <property type="match status" value="1"/>
</dbReference>
<evidence type="ECO:0000313" key="6">
    <source>
        <dbReference type="EMBL" id="MFD0317901.1"/>
    </source>
</evidence>
<dbReference type="Proteomes" id="UP001597023">
    <property type="component" value="Unassembled WGS sequence"/>
</dbReference>
<feature type="compositionally biased region" description="Pro residues" evidence="3">
    <location>
        <begin position="476"/>
        <end position="486"/>
    </location>
</feature>
<comment type="caution">
    <text evidence="6">The sequence shown here is derived from an EMBL/GenBank/DDBJ whole genome shotgun (WGS) entry which is preliminary data.</text>
</comment>
<feature type="domain" description="Glycosyl transferase family 1" evidence="4">
    <location>
        <begin position="202"/>
        <end position="357"/>
    </location>
</feature>
<sequence>MTAPSLASLFPGVAQWRGRHVVLCNWRDQRHPDAGGAEVYCEQVARRLVAAGVRVTYLTARPRGAPRREGTDHGTVVRVGGRFGVYPLALLWLARHRRRVDAVIDSQNGVPFFAPLAVRRRTPVLLLIHHVHQRQFALLLPRPLAALGRWLESAGSRVVYGSRAVCTVSPSSRAQIRGELGLKGPIRLAPPGHTPVAPGARASRPRIVHVGRLTPQKRLHLLLRALPAVRAAVPGTELHLIGDGRCRTQLEALARQVGVHDHVVFHGRLPTPDRDALVASAWLTVYPSLREGWGIAVMEAASAGVPALVHDVPGLRDVVHHEETGWLLPEGRTDLGAAVTRALRTVADTARADRYARSCRAWASRFTWTATTGHLLAALTAERDRLSANVPERVSDSCTVVTLPHSLLRRADTSALRVTDLMDTRGPRAALLLTGVDEQGAREIVARTGVDPSDPHVRTRLARHSDLLGWERHPPAPRPPAAPGPGGPRATGVRSARPTSGR</sequence>